<reference evidence="6 7" key="1">
    <citation type="submission" date="2016-06" db="EMBL/GenBank/DDBJ databases">
        <title>Genome sequence of halotolerant plant growth promoting strain of Halomonas elongata HEK1 isolated from salterns of Rann of Kutch, Gujarat, India.</title>
        <authorList>
            <person name="Gaba S."/>
            <person name="Singh R.N."/>
            <person name="Abrol S."/>
            <person name="Kaushik R."/>
            <person name="Saxena A.K."/>
        </authorList>
    </citation>
    <scope>NUCLEOTIDE SEQUENCE [LARGE SCALE GENOMIC DNA]</scope>
    <source>
        <strain evidence="6 7">HEK1</strain>
    </source>
</reference>
<dbReference type="SUPFAM" id="SSF46785">
    <property type="entry name" value="Winged helix' DNA-binding domain"/>
    <property type="match status" value="1"/>
</dbReference>
<dbReference type="AlphaFoldDB" id="A0A1B8NZQ3"/>
<dbReference type="Gene3D" id="3.40.190.10">
    <property type="entry name" value="Periplasmic binding protein-like II"/>
    <property type="match status" value="2"/>
</dbReference>
<organism evidence="6 7">
    <name type="scientific">Halomonas elongata</name>
    <dbReference type="NCBI Taxonomy" id="2746"/>
    <lineage>
        <taxon>Bacteria</taxon>
        <taxon>Pseudomonadati</taxon>
        <taxon>Pseudomonadota</taxon>
        <taxon>Gammaproteobacteria</taxon>
        <taxon>Oceanospirillales</taxon>
        <taxon>Halomonadaceae</taxon>
        <taxon>Halomonas</taxon>
    </lineage>
</organism>
<dbReference type="InterPro" id="IPR000847">
    <property type="entry name" value="LysR_HTH_N"/>
</dbReference>
<dbReference type="Gene3D" id="1.10.10.10">
    <property type="entry name" value="Winged helix-like DNA-binding domain superfamily/Winged helix DNA-binding domain"/>
    <property type="match status" value="1"/>
</dbReference>
<keyword evidence="4" id="KW-0804">Transcription</keyword>
<dbReference type="Proteomes" id="UP000092504">
    <property type="component" value="Unassembled WGS sequence"/>
</dbReference>
<dbReference type="GO" id="GO:0003700">
    <property type="term" value="F:DNA-binding transcription factor activity"/>
    <property type="evidence" value="ECO:0007669"/>
    <property type="project" value="InterPro"/>
</dbReference>
<dbReference type="PROSITE" id="PS50931">
    <property type="entry name" value="HTH_LYSR"/>
    <property type="match status" value="1"/>
</dbReference>
<dbReference type="GO" id="GO:0006351">
    <property type="term" value="P:DNA-templated transcription"/>
    <property type="evidence" value="ECO:0007669"/>
    <property type="project" value="TreeGrafter"/>
</dbReference>
<comment type="similarity">
    <text evidence="1">Belongs to the LysR transcriptional regulatory family.</text>
</comment>
<sequence>MTTRHLPSTITMQCFEAAARHMSFTRAAAELSITQSAVSKQVAQLEAYLQHKLFRRVRRSLVLTPEGSLYLTEVRKILAQIEMSANTIMTYGGQSEVLRVASLPTFGARWLARQLPDFLDANPRIDLSVRDHVETFDLDQEDIDVAIFHGHGSWPNLECHKLFDEEVVAVGSPAYLARQRPSSAADLAECRLLHLSTRPDAWHRWFADQGITTDRSYHGTRFETFQMLIRTAMSGGGLALVPRFFVDAELAEGRLSLAWSHVLQGPDAYYLVHPEHLGDLSACAASSTMYWPVPRRTHRTEHRASCHRAHPDVRVSSR</sequence>
<keyword evidence="3" id="KW-0238">DNA-binding</keyword>
<dbReference type="SUPFAM" id="SSF53850">
    <property type="entry name" value="Periplasmic binding protein-like II"/>
    <property type="match status" value="1"/>
</dbReference>
<dbReference type="PANTHER" id="PTHR30537:SF26">
    <property type="entry name" value="GLYCINE CLEAVAGE SYSTEM TRANSCRIPTIONAL ACTIVATOR"/>
    <property type="match status" value="1"/>
</dbReference>
<proteinExistence type="inferred from homology"/>
<dbReference type="PATRIC" id="fig|2746.7.peg.4691"/>
<dbReference type="EMBL" id="MAJD01000002">
    <property type="protein sequence ID" value="OBX35476.1"/>
    <property type="molecule type" value="Genomic_DNA"/>
</dbReference>
<dbReference type="InterPro" id="IPR058163">
    <property type="entry name" value="LysR-type_TF_proteobact-type"/>
</dbReference>
<accession>A0A1B8NZQ3</accession>
<keyword evidence="2" id="KW-0805">Transcription regulation</keyword>
<dbReference type="Pfam" id="PF03466">
    <property type="entry name" value="LysR_substrate"/>
    <property type="match status" value="1"/>
</dbReference>
<evidence type="ECO:0000256" key="2">
    <source>
        <dbReference type="ARBA" id="ARBA00023015"/>
    </source>
</evidence>
<dbReference type="GO" id="GO:0043565">
    <property type="term" value="F:sequence-specific DNA binding"/>
    <property type="evidence" value="ECO:0007669"/>
    <property type="project" value="TreeGrafter"/>
</dbReference>
<comment type="caution">
    <text evidence="6">The sequence shown here is derived from an EMBL/GenBank/DDBJ whole genome shotgun (WGS) entry which is preliminary data.</text>
</comment>
<dbReference type="FunFam" id="1.10.10.10:FF:000038">
    <property type="entry name" value="Glycine cleavage system transcriptional activator"/>
    <property type="match status" value="1"/>
</dbReference>
<evidence type="ECO:0000256" key="4">
    <source>
        <dbReference type="ARBA" id="ARBA00023163"/>
    </source>
</evidence>
<evidence type="ECO:0000313" key="6">
    <source>
        <dbReference type="EMBL" id="OBX35476.1"/>
    </source>
</evidence>
<name>A0A1B8NZQ3_HALEL</name>
<dbReference type="Pfam" id="PF00126">
    <property type="entry name" value="HTH_1"/>
    <property type="match status" value="1"/>
</dbReference>
<dbReference type="InterPro" id="IPR005119">
    <property type="entry name" value="LysR_subst-bd"/>
</dbReference>
<dbReference type="PANTHER" id="PTHR30537">
    <property type="entry name" value="HTH-TYPE TRANSCRIPTIONAL REGULATOR"/>
    <property type="match status" value="1"/>
</dbReference>
<evidence type="ECO:0000256" key="1">
    <source>
        <dbReference type="ARBA" id="ARBA00009437"/>
    </source>
</evidence>
<evidence type="ECO:0000256" key="3">
    <source>
        <dbReference type="ARBA" id="ARBA00023125"/>
    </source>
</evidence>
<dbReference type="PRINTS" id="PR00039">
    <property type="entry name" value="HTHLYSR"/>
</dbReference>
<gene>
    <name evidence="6" type="primary">gcvA_14</name>
    <name evidence="6" type="ORF">A8U91_04549</name>
</gene>
<dbReference type="InterPro" id="IPR036388">
    <property type="entry name" value="WH-like_DNA-bd_sf"/>
</dbReference>
<evidence type="ECO:0000259" key="5">
    <source>
        <dbReference type="PROSITE" id="PS50931"/>
    </source>
</evidence>
<evidence type="ECO:0000313" key="7">
    <source>
        <dbReference type="Proteomes" id="UP000092504"/>
    </source>
</evidence>
<protein>
    <submittedName>
        <fullName evidence="6">Glycine cleavage system transcriptional activator</fullName>
    </submittedName>
</protein>
<feature type="domain" description="HTH lysR-type" evidence="5">
    <location>
        <begin position="1"/>
        <end position="64"/>
    </location>
</feature>
<dbReference type="InterPro" id="IPR036390">
    <property type="entry name" value="WH_DNA-bd_sf"/>
</dbReference>